<dbReference type="GO" id="GO:0006353">
    <property type="term" value="P:DNA-templated transcription termination"/>
    <property type="evidence" value="ECO:0007669"/>
    <property type="project" value="UniProtKB-UniRule"/>
</dbReference>
<dbReference type="InterPro" id="IPR015946">
    <property type="entry name" value="KH_dom-like_a/b"/>
</dbReference>
<dbReference type="GO" id="GO:0003723">
    <property type="term" value="F:RNA binding"/>
    <property type="evidence" value="ECO:0007669"/>
    <property type="project" value="UniProtKB-UniRule"/>
</dbReference>
<dbReference type="GO" id="GO:0031564">
    <property type="term" value="P:transcription antitermination"/>
    <property type="evidence" value="ECO:0007669"/>
    <property type="project" value="InterPro"/>
</dbReference>
<keyword evidence="10" id="KW-1185">Reference proteome</keyword>
<dbReference type="PANTHER" id="PTHR22648:SF0">
    <property type="entry name" value="TRANSCRIPTION TERMINATION_ANTITERMINATION PROTEIN NUSA"/>
    <property type="match status" value="1"/>
</dbReference>
<protein>
    <recommendedName>
        <fullName evidence="6">Probable transcription termination protein NusA</fullName>
    </recommendedName>
</protein>
<reference evidence="9" key="1">
    <citation type="submission" date="2022-01" db="EMBL/GenBank/DDBJ databases">
        <title>Complete genome of Methanomicrobium antiquum DSM 21220.</title>
        <authorList>
            <person name="Chen S.-C."/>
            <person name="You Y.-T."/>
            <person name="Zhou Y.-Z."/>
            <person name="Lai M.-C."/>
        </authorList>
    </citation>
    <scope>NUCLEOTIDE SEQUENCE</scope>
    <source>
        <strain evidence="9">DSM 21220</strain>
    </source>
</reference>
<keyword evidence="4 6" id="KW-0805">Transcription regulation</keyword>
<dbReference type="SUPFAM" id="SSF54814">
    <property type="entry name" value="Prokaryotic type KH domain (KH-domain type II)"/>
    <property type="match status" value="2"/>
</dbReference>
<organism evidence="9 10">
    <name type="scientific">Methanomicrobium antiquum</name>
    <dbReference type="NCBI Taxonomy" id="487686"/>
    <lineage>
        <taxon>Archaea</taxon>
        <taxon>Methanobacteriati</taxon>
        <taxon>Methanobacteriota</taxon>
        <taxon>Stenosarchaea group</taxon>
        <taxon>Methanomicrobia</taxon>
        <taxon>Methanomicrobiales</taxon>
        <taxon>Methanomicrobiaceae</taxon>
        <taxon>Methanomicrobium</taxon>
    </lineage>
</organism>
<dbReference type="InterPro" id="IPR004087">
    <property type="entry name" value="KH_dom"/>
</dbReference>
<dbReference type="EMBL" id="CP091092">
    <property type="protein sequence ID" value="WFN37748.1"/>
    <property type="molecule type" value="Genomic_DNA"/>
</dbReference>
<dbReference type="GeneID" id="79949734"/>
<feature type="domain" description="K Homology" evidence="8">
    <location>
        <begin position="33"/>
        <end position="100"/>
    </location>
</feature>
<dbReference type="InterPro" id="IPR058582">
    <property type="entry name" value="KH_NusA_2nd"/>
</dbReference>
<evidence type="ECO:0000256" key="6">
    <source>
        <dbReference type="HAMAP-Rule" id="MF_00945"/>
    </source>
</evidence>
<sequence length="149" mass="16554">MGEIVLNEQSLQLMKQFEDITGAGSRDCIVDERNERLIFVINPGDMGRAIGKQGTSIKKASEDLGKKIEVVEFSNDAEQFIKNCFLPARVVSVQIEENDEGEYVANVDVEEEDRGIAIGKGGKNIFKANKLAERQHDIVSVQIITDENL</sequence>
<evidence type="ECO:0000259" key="8">
    <source>
        <dbReference type="SMART" id="SM00322"/>
    </source>
</evidence>
<dbReference type="AlphaFoldDB" id="A0AAF0FWS9"/>
<evidence type="ECO:0000256" key="1">
    <source>
        <dbReference type="ARBA" id="ARBA00022472"/>
    </source>
</evidence>
<dbReference type="CDD" id="cd22531">
    <property type="entry name" value="KH-II_NusA_arch_rpt2"/>
    <property type="match status" value="1"/>
</dbReference>
<dbReference type="CDD" id="cd22530">
    <property type="entry name" value="KH-II_NusA_arch_rpt1"/>
    <property type="match status" value="1"/>
</dbReference>
<dbReference type="InterPro" id="IPR009019">
    <property type="entry name" value="KH_sf_prok-type"/>
</dbReference>
<gene>
    <name evidence="6" type="primary">nusA</name>
    <name evidence="9" type="ORF">L1994_05010</name>
</gene>
<evidence type="ECO:0000256" key="2">
    <source>
        <dbReference type="ARBA" id="ARBA00022490"/>
    </source>
</evidence>
<evidence type="ECO:0000313" key="9">
    <source>
        <dbReference type="EMBL" id="WFN37748.1"/>
    </source>
</evidence>
<comment type="subcellular location">
    <subcellularLocation>
        <location evidence="6">Cytoplasm</location>
    </subcellularLocation>
</comment>
<evidence type="ECO:0000313" key="10">
    <source>
        <dbReference type="Proteomes" id="UP001218895"/>
    </source>
</evidence>
<dbReference type="Proteomes" id="UP001218895">
    <property type="component" value="Chromosome"/>
</dbReference>
<evidence type="ECO:0000256" key="4">
    <source>
        <dbReference type="ARBA" id="ARBA00023015"/>
    </source>
</evidence>
<keyword evidence="1 6" id="KW-0806">Transcription termination</keyword>
<dbReference type="Pfam" id="PF26594">
    <property type="entry name" value="KH_NusA_2nd"/>
    <property type="match status" value="1"/>
</dbReference>
<keyword evidence="3 7" id="KW-0694">RNA-binding</keyword>
<keyword evidence="5 6" id="KW-0804">Transcription</keyword>
<comment type="similarity">
    <text evidence="6">Belongs to the NusA family.</text>
</comment>
<evidence type="ECO:0000256" key="5">
    <source>
        <dbReference type="ARBA" id="ARBA00023163"/>
    </source>
</evidence>
<dbReference type="HAMAP" id="MF_00945_A">
    <property type="entry name" value="NusA_A"/>
    <property type="match status" value="1"/>
</dbReference>
<dbReference type="NCBIfam" id="TIGR01952">
    <property type="entry name" value="nusA_arch"/>
    <property type="match status" value="1"/>
</dbReference>
<evidence type="ECO:0000256" key="3">
    <source>
        <dbReference type="ARBA" id="ARBA00022884"/>
    </source>
</evidence>
<dbReference type="SMART" id="SM00322">
    <property type="entry name" value="KH"/>
    <property type="match status" value="1"/>
</dbReference>
<dbReference type="PANTHER" id="PTHR22648">
    <property type="entry name" value="TRANSCRIPTION TERMINATION FACTOR NUSA"/>
    <property type="match status" value="1"/>
</dbReference>
<comment type="function">
    <text evidence="6">Participates in transcription termination.</text>
</comment>
<dbReference type="GO" id="GO:0005829">
    <property type="term" value="C:cytosol"/>
    <property type="evidence" value="ECO:0007669"/>
    <property type="project" value="TreeGrafter"/>
</dbReference>
<name>A0AAF0FWS9_9EURY</name>
<dbReference type="InterPro" id="IPR030842">
    <property type="entry name" value="TF_NusA_bacterial"/>
</dbReference>
<accession>A0AAF0FWS9</accession>
<dbReference type="KEGG" id="manq:L1994_05010"/>
<dbReference type="RefSeq" id="WP_278100588.1">
    <property type="nucleotide sequence ID" value="NZ_CP091092.1"/>
</dbReference>
<dbReference type="Gene3D" id="3.30.300.20">
    <property type="match status" value="2"/>
</dbReference>
<proteinExistence type="inferred from homology"/>
<evidence type="ECO:0000256" key="7">
    <source>
        <dbReference type="PROSITE-ProRule" id="PRU00117"/>
    </source>
</evidence>
<keyword evidence="2 6" id="KW-0963">Cytoplasm</keyword>
<dbReference type="PROSITE" id="PS50084">
    <property type="entry name" value="KH_TYPE_1"/>
    <property type="match status" value="1"/>
</dbReference>
<dbReference type="InterPro" id="IPR010212">
    <property type="entry name" value="NusA_arc"/>
</dbReference>